<evidence type="ECO:0000313" key="1">
    <source>
        <dbReference type="EMBL" id="SIT85303.1"/>
    </source>
</evidence>
<sequence length="476" mass="53372">MRNPFDYFIVIAEMRTGSNFLETNLNAIPGLTCHGEAFNPHFIGHPGGEDILGLTREARDADPAKLVEAIRSQPGLGGFRFFHDHDPRVLEIALSDPCCAKIVLTRNPLDSYVSWKIAQETGQWKLTNVKRRRDALAMFDGVEFASYVSRLQQFQIRILNRLQTSGQTAFHLAYEDLQEVEVMNGLAKWLGSDQRIEALDRSLKPQNPAPTHEKVANPDDMQAALGAIDWFDLARTPNFEPRRGPAIPGHLAAVRTPLLYLPIRGGPLTEVSRWLAALDDVEDAALLTGMNRRDLNQWKRERPGHRSFTVLRHPAARVHSVFCERVLSTGPGSYARIRETLRKHFRLPIPRDMPGAGYDLESHRRAFVAFLDFLRANLAGQTALRVDAAWCTQAQALAGFTEYAAPDHLLREDELATALPALARSLGHDAAPVPQRAQGDRPFALADIHDDEIERRISDIYRQDYLQFGFGPWAGG</sequence>
<dbReference type="Proteomes" id="UP000192455">
    <property type="component" value="Unassembled WGS sequence"/>
</dbReference>
<reference evidence="1 2" key="1">
    <citation type="submission" date="2017-01" db="EMBL/GenBank/DDBJ databases">
        <authorList>
            <person name="Mah S.A."/>
            <person name="Swanson W.J."/>
            <person name="Moy G.W."/>
            <person name="Vacquier V.D."/>
        </authorList>
    </citation>
    <scope>NUCLEOTIDE SEQUENCE [LARGE SCALE GENOMIC DNA]</scope>
    <source>
        <strain evidence="1 2">DSM 21219</strain>
    </source>
</reference>
<evidence type="ECO:0008006" key="3">
    <source>
        <dbReference type="Google" id="ProtNLM"/>
    </source>
</evidence>
<organism evidence="1 2">
    <name type="scientific">Pontibaca methylaminivorans</name>
    <dbReference type="NCBI Taxonomy" id="515897"/>
    <lineage>
        <taxon>Bacteria</taxon>
        <taxon>Pseudomonadati</taxon>
        <taxon>Pseudomonadota</taxon>
        <taxon>Alphaproteobacteria</taxon>
        <taxon>Rhodobacterales</taxon>
        <taxon>Roseobacteraceae</taxon>
        <taxon>Pontibaca</taxon>
    </lineage>
</organism>
<protein>
    <recommendedName>
        <fullName evidence="3">LPS sulfotransferase NodH</fullName>
    </recommendedName>
</protein>
<dbReference type="RefSeq" id="WP_076649958.1">
    <property type="nucleotide sequence ID" value="NZ_FTPS01000001.1"/>
</dbReference>
<dbReference type="EMBL" id="FTPS01000001">
    <property type="protein sequence ID" value="SIT85303.1"/>
    <property type="molecule type" value="Genomic_DNA"/>
</dbReference>
<evidence type="ECO:0000313" key="2">
    <source>
        <dbReference type="Proteomes" id="UP000192455"/>
    </source>
</evidence>
<gene>
    <name evidence="1" type="ORF">SAMN05421849_2294</name>
</gene>
<dbReference type="AlphaFoldDB" id="A0A1R3X3Z1"/>
<accession>A0A1R3X3Z1</accession>
<keyword evidence="2" id="KW-1185">Reference proteome</keyword>
<dbReference type="Gene3D" id="3.40.50.300">
    <property type="entry name" value="P-loop containing nucleotide triphosphate hydrolases"/>
    <property type="match status" value="1"/>
</dbReference>
<name>A0A1R3X3Z1_9RHOB</name>
<dbReference type="Pfam" id="PF03567">
    <property type="entry name" value="Sulfotransfer_2"/>
    <property type="match status" value="1"/>
</dbReference>
<proteinExistence type="predicted"/>
<dbReference type="InterPro" id="IPR005331">
    <property type="entry name" value="Sulfotransferase"/>
</dbReference>
<dbReference type="SUPFAM" id="SSF52540">
    <property type="entry name" value="P-loop containing nucleoside triphosphate hydrolases"/>
    <property type="match status" value="1"/>
</dbReference>
<dbReference type="GO" id="GO:0016020">
    <property type="term" value="C:membrane"/>
    <property type="evidence" value="ECO:0007669"/>
    <property type="project" value="InterPro"/>
</dbReference>
<dbReference type="STRING" id="515897.SAMN05421849_2294"/>
<dbReference type="GO" id="GO:0008146">
    <property type="term" value="F:sulfotransferase activity"/>
    <property type="evidence" value="ECO:0007669"/>
    <property type="project" value="InterPro"/>
</dbReference>
<dbReference type="InterPro" id="IPR027417">
    <property type="entry name" value="P-loop_NTPase"/>
</dbReference>
<dbReference type="OrthoDB" id="7802556at2"/>